<dbReference type="PRINTS" id="PR00332">
    <property type="entry name" value="HISTRIAD"/>
</dbReference>
<dbReference type="GO" id="GO:0003824">
    <property type="term" value="F:catalytic activity"/>
    <property type="evidence" value="ECO:0007669"/>
    <property type="project" value="InterPro"/>
</dbReference>
<evidence type="ECO:0000256" key="4">
    <source>
        <dbReference type="SAM" id="MobiDB-lite"/>
    </source>
</evidence>
<sequence length="219" mass="24072">MAPLLPDKSSFDSSQPSTPASTPTPDNNNDNNDNDPDCPFCRITQLYSPYDPLEPPPADSKALSPALASPGPETYIILSTPAVIAFLDIMPLSRGHLLLCPRRHSPKLSDVDAHEARELGYYLRVLSSALSRATGVDDWNVVQNNGAAAAQVVPHMHFHVIPRPEIRAQGRWSEKFTMFGRGQRTDLDPEDGERLAEKVRREVGWVLRGQGGGEARVKL</sequence>
<dbReference type="PANTHER" id="PTHR46648:SF2">
    <property type="entry name" value="HIT DOMAIN-CONTAINING PROTEIN"/>
    <property type="match status" value="1"/>
</dbReference>
<accession>A0A423WC92</accession>
<organism evidence="6 7">
    <name type="scientific">Cytospora chrysosperma</name>
    <name type="common">Cytospora canker fungus</name>
    <name type="synonym">Sphaeria chrysosperma</name>
    <dbReference type="NCBI Taxonomy" id="252740"/>
    <lineage>
        <taxon>Eukaryota</taxon>
        <taxon>Fungi</taxon>
        <taxon>Dikarya</taxon>
        <taxon>Ascomycota</taxon>
        <taxon>Pezizomycotina</taxon>
        <taxon>Sordariomycetes</taxon>
        <taxon>Sordariomycetidae</taxon>
        <taxon>Diaporthales</taxon>
        <taxon>Cytosporaceae</taxon>
        <taxon>Cytospora</taxon>
    </lineage>
</organism>
<dbReference type="EMBL" id="LJZO01000007">
    <property type="protein sequence ID" value="ROW01004.1"/>
    <property type="molecule type" value="Genomic_DNA"/>
</dbReference>
<dbReference type="PROSITE" id="PS51084">
    <property type="entry name" value="HIT_2"/>
    <property type="match status" value="1"/>
</dbReference>
<evidence type="ECO:0000259" key="5">
    <source>
        <dbReference type="PROSITE" id="PS51084"/>
    </source>
</evidence>
<dbReference type="PANTHER" id="PTHR46648">
    <property type="entry name" value="HIT FAMILY PROTEIN 1"/>
    <property type="match status" value="1"/>
</dbReference>
<dbReference type="PROSITE" id="PS00892">
    <property type="entry name" value="HIT_1"/>
    <property type="match status" value="1"/>
</dbReference>
<gene>
    <name evidence="6" type="ORF">VSDG_02744</name>
</gene>
<evidence type="ECO:0000256" key="2">
    <source>
        <dbReference type="PIRSR" id="PIRSR601310-3"/>
    </source>
</evidence>
<comment type="caution">
    <text evidence="6">The sequence shown here is derived from an EMBL/GenBank/DDBJ whole genome shotgun (WGS) entry which is preliminary data.</text>
</comment>
<reference evidence="6 7" key="1">
    <citation type="submission" date="2015-09" db="EMBL/GenBank/DDBJ databases">
        <title>Host preference determinants of Valsa canker pathogens revealed by comparative genomics.</title>
        <authorList>
            <person name="Yin Z."/>
            <person name="Huang L."/>
        </authorList>
    </citation>
    <scope>NUCLEOTIDE SEQUENCE [LARGE SCALE GENOMIC DNA]</scope>
    <source>
        <strain evidence="6 7">YSFL</strain>
    </source>
</reference>
<feature type="short sequence motif" description="Histidine triad motif" evidence="2 3">
    <location>
        <begin position="155"/>
        <end position="159"/>
    </location>
</feature>
<dbReference type="Gene3D" id="3.30.428.10">
    <property type="entry name" value="HIT-like"/>
    <property type="match status" value="1"/>
</dbReference>
<protein>
    <recommendedName>
        <fullName evidence="5">HIT domain-containing protein</fullName>
    </recommendedName>
</protein>
<keyword evidence="7" id="KW-1185">Reference proteome</keyword>
<feature type="domain" description="HIT" evidence="5">
    <location>
        <begin position="63"/>
        <end position="172"/>
    </location>
</feature>
<dbReference type="InterPro" id="IPR036265">
    <property type="entry name" value="HIT-like_sf"/>
</dbReference>
<feature type="region of interest" description="Disordered" evidence="4">
    <location>
        <begin position="1"/>
        <end position="40"/>
    </location>
</feature>
<dbReference type="AlphaFoldDB" id="A0A423WC92"/>
<dbReference type="SUPFAM" id="SSF54197">
    <property type="entry name" value="HIT-like"/>
    <property type="match status" value="1"/>
</dbReference>
<evidence type="ECO:0000256" key="3">
    <source>
        <dbReference type="PROSITE-ProRule" id="PRU00464"/>
    </source>
</evidence>
<evidence type="ECO:0000313" key="7">
    <source>
        <dbReference type="Proteomes" id="UP000284375"/>
    </source>
</evidence>
<dbReference type="InterPro" id="IPR001310">
    <property type="entry name" value="Histidine_triad_HIT"/>
</dbReference>
<evidence type="ECO:0000256" key="1">
    <source>
        <dbReference type="PIRSR" id="PIRSR601310-1"/>
    </source>
</evidence>
<name>A0A423WC92_CYTCH</name>
<feature type="active site" description="Tele-AMP-histidine intermediate" evidence="1">
    <location>
        <position position="157"/>
    </location>
</feature>
<dbReference type="STRING" id="252740.A0A423WC92"/>
<proteinExistence type="predicted"/>
<dbReference type="GO" id="GO:0009117">
    <property type="term" value="P:nucleotide metabolic process"/>
    <property type="evidence" value="ECO:0007669"/>
    <property type="project" value="TreeGrafter"/>
</dbReference>
<dbReference type="InterPro" id="IPR011146">
    <property type="entry name" value="HIT-like"/>
</dbReference>
<dbReference type="OrthoDB" id="1915375at2759"/>
<dbReference type="Pfam" id="PF01230">
    <property type="entry name" value="HIT"/>
    <property type="match status" value="1"/>
</dbReference>
<dbReference type="InterPro" id="IPR019808">
    <property type="entry name" value="Histidine_triad_CS"/>
</dbReference>
<feature type="compositionally biased region" description="Low complexity" evidence="4">
    <location>
        <begin position="12"/>
        <end position="31"/>
    </location>
</feature>
<evidence type="ECO:0000313" key="6">
    <source>
        <dbReference type="EMBL" id="ROW01004.1"/>
    </source>
</evidence>
<dbReference type="Proteomes" id="UP000284375">
    <property type="component" value="Unassembled WGS sequence"/>
</dbReference>